<evidence type="ECO:0000256" key="7">
    <source>
        <dbReference type="ARBA" id="ARBA00023136"/>
    </source>
</evidence>
<dbReference type="InterPro" id="IPR036739">
    <property type="entry name" value="SLC41_membr_dom_sf"/>
</dbReference>
<comment type="subcellular location">
    <subcellularLocation>
        <location evidence="9">Cell membrane</location>
        <topology evidence="9">Multi-pass membrane protein</topology>
    </subcellularLocation>
    <subcellularLocation>
        <location evidence="1">Membrane</location>
        <topology evidence="1">Multi-pass membrane protein</topology>
    </subcellularLocation>
</comment>
<dbReference type="Gene3D" id="1.25.60.10">
    <property type="entry name" value="MgtE N-terminal domain-like"/>
    <property type="match status" value="1"/>
</dbReference>
<dbReference type="SMART" id="SM00924">
    <property type="entry name" value="MgtE_N"/>
    <property type="match status" value="1"/>
</dbReference>
<dbReference type="SUPFAM" id="SSF161093">
    <property type="entry name" value="MgtE membrane domain-like"/>
    <property type="match status" value="1"/>
</dbReference>
<dbReference type="InterPro" id="IPR006668">
    <property type="entry name" value="Mg_transptr_MgtE_intracell_dom"/>
</dbReference>
<dbReference type="SUPFAM" id="SSF54631">
    <property type="entry name" value="CBS-domain pair"/>
    <property type="match status" value="1"/>
</dbReference>
<keyword evidence="8" id="KW-0129">CBS domain</keyword>
<keyword evidence="12" id="KW-1185">Reference proteome</keyword>
<dbReference type="RefSeq" id="WP_265263028.1">
    <property type="nucleotide sequence ID" value="NZ_JAIHOM010000012.1"/>
</dbReference>
<name>A0ABT3L1H0_9CYAN</name>
<keyword evidence="3 9" id="KW-0813">Transport</keyword>
<feature type="domain" description="CBS" evidence="10">
    <location>
        <begin position="150"/>
        <end position="212"/>
    </location>
</feature>
<feature type="transmembrane region" description="Helical" evidence="9">
    <location>
        <begin position="399"/>
        <end position="425"/>
    </location>
</feature>
<evidence type="ECO:0000313" key="12">
    <source>
        <dbReference type="Proteomes" id="UP001526426"/>
    </source>
</evidence>
<dbReference type="Gene3D" id="3.10.580.10">
    <property type="entry name" value="CBS-domain"/>
    <property type="match status" value="1"/>
</dbReference>
<evidence type="ECO:0000256" key="1">
    <source>
        <dbReference type="ARBA" id="ARBA00004141"/>
    </source>
</evidence>
<comment type="subunit">
    <text evidence="9">Homodimer.</text>
</comment>
<dbReference type="SMART" id="SM00116">
    <property type="entry name" value="CBS"/>
    <property type="match status" value="2"/>
</dbReference>
<dbReference type="CDD" id="cd04606">
    <property type="entry name" value="CBS_pair_Mg_transporter"/>
    <property type="match status" value="1"/>
</dbReference>
<comment type="similarity">
    <text evidence="2 9">Belongs to the SLC41A transporter family.</text>
</comment>
<dbReference type="InterPro" id="IPR038076">
    <property type="entry name" value="MgtE_N_sf"/>
</dbReference>
<accession>A0ABT3L1H0</accession>
<evidence type="ECO:0000256" key="4">
    <source>
        <dbReference type="ARBA" id="ARBA00022692"/>
    </source>
</evidence>
<evidence type="ECO:0000256" key="6">
    <source>
        <dbReference type="ARBA" id="ARBA00022989"/>
    </source>
</evidence>
<evidence type="ECO:0000313" key="11">
    <source>
        <dbReference type="EMBL" id="MCW6035344.1"/>
    </source>
</evidence>
<feature type="transmembrane region" description="Helical" evidence="9">
    <location>
        <begin position="372"/>
        <end position="393"/>
    </location>
</feature>
<dbReference type="InterPro" id="IPR006667">
    <property type="entry name" value="SLC41_membr_dom"/>
</dbReference>
<dbReference type="PROSITE" id="PS51371">
    <property type="entry name" value="CBS"/>
    <property type="match status" value="2"/>
</dbReference>
<reference evidence="11 12" key="1">
    <citation type="submission" date="2021-08" db="EMBL/GenBank/DDBJ databases">
        <title>Draft genome sequence of Spirulina subsalsa with high tolerance to salinity and hype-accumulation of phycocyanin.</title>
        <authorList>
            <person name="Pei H."/>
            <person name="Jiang L."/>
        </authorList>
    </citation>
    <scope>NUCLEOTIDE SEQUENCE [LARGE SCALE GENOMIC DNA]</scope>
    <source>
        <strain evidence="11 12">FACHB-351</strain>
    </source>
</reference>
<comment type="function">
    <text evidence="9">Acts as a magnesium transporter.</text>
</comment>
<proteinExistence type="inferred from homology"/>
<dbReference type="PANTHER" id="PTHR43773">
    <property type="entry name" value="MAGNESIUM TRANSPORTER MGTE"/>
    <property type="match status" value="1"/>
</dbReference>
<organism evidence="11 12">
    <name type="scientific">Spirulina subsalsa FACHB-351</name>
    <dbReference type="NCBI Taxonomy" id="234711"/>
    <lineage>
        <taxon>Bacteria</taxon>
        <taxon>Bacillati</taxon>
        <taxon>Cyanobacteriota</taxon>
        <taxon>Cyanophyceae</taxon>
        <taxon>Spirulinales</taxon>
        <taxon>Spirulinaceae</taxon>
        <taxon>Spirulina</taxon>
    </lineage>
</organism>
<evidence type="ECO:0000256" key="8">
    <source>
        <dbReference type="PROSITE-ProRule" id="PRU00703"/>
    </source>
</evidence>
<dbReference type="SUPFAM" id="SSF158791">
    <property type="entry name" value="MgtE N-terminal domain-like"/>
    <property type="match status" value="1"/>
</dbReference>
<evidence type="ECO:0000256" key="3">
    <source>
        <dbReference type="ARBA" id="ARBA00022448"/>
    </source>
</evidence>
<dbReference type="PANTHER" id="PTHR43773:SF1">
    <property type="entry name" value="MAGNESIUM TRANSPORTER MGTE"/>
    <property type="match status" value="1"/>
</dbReference>
<dbReference type="InterPro" id="IPR000644">
    <property type="entry name" value="CBS_dom"/>
</dbReference>
<feature type="transmembrane region" description="Helical" evidence="9">
    <location>
        <begin position="437"/>
        <end position="460"/>
    </location>
</feature>
<dbReference type="Pfam" id="PF00571">
    <property type="entry name" value="CBS"/>
    <property type="match status" value="2"/>
</dbReference>
<keyword evidence="5 9" id="KW-0460">Magnesium</keyword>
<feature type="domain" description="CBS" evidence="10">
    <location>
        <begin position="214"/>
        <end position="270"/>
    </location>
</feature>
<keyword evidence="4 9" id="KW-0812">Transmembrane</keyword>
<keyword evidence="7 9" id="KW-0472">Membrane</keyword>
<dbReference type="EMBL" id="JAIHOM010000012">
    <property type="protein sequence ID" value="MCW6035344.1"/>
    <property type="molecule type" value="Genomic_DNA"/>
</dbReference>
<dbReference type="NCBIfam" id="TIGR00400">
    <property type="entry name" value="mgtE"/>
    <property type="match status" value="1"/>
</dbReference>
<keyword evidence="9" id="KW-0479">Metal-binding</keyword>
<sequence length="464" mass="51516">MPTDISPSSTVSRSELRELVQRQLELLLEQKNYEGAKALLIPVQPVDIAEAIENLPETMQVIGFRLLNQTTAITVYEYLEPKVQVALLEHFKEQEVISIVENMSTDERAKLFEELPAKIVRQLINHLSLEERQATSLLLGYQPNTAGRLMTPDYIALKQNLTIIEAEERIRRLAQDVEVSYYLYVTDEQKRLVGIVSLKDLLLAKPEQIIEEIMTRDIVYSYTNCDREEVAQLIQRYDLLALPIVDQEQHLLGVVTVDDVLDILEAEATEDIYLMGALQDDGDDYFQANLFDVVKKRIPWLSILLLTNSATIFIMSGFEEVIEQVVALSFFTPLLIDAGGNVGAQSSTVVIRGLSTKSLQGKKTTWVILRELIAGGLLGLIMGIVVIVGVFFILGKPDIGLTVGLSLLVITILAATTGAGLPFLFKSLGFDPALMSAPFITTVVDILGLFIYFSIAQAIVMNGA</sequence>
<dbReference type="Pfam" id="PF01769">
    <property type="entry name" value="MgtE"/>
    <property type="match status" value="1"/>
</dbReference>
<evidence type="ECO:0000256" key="2">
    <source>
        <dbReference type="ARBA" id="ARBA00009749"/>
    </source>
</evidence>
<comment type="caution">
    <text evidence="9">Lacks conserved residue(s) required for the propagation of feature annotation.</text>
</comment>
<evidence type="ECO:0000256" key="9">
    <source>
        <dbReference type="RuleBase" id="RU362011"/>
    </source>
</evidence>
<dbReference type="Proteomes" id="UP001526426">
    <property type="component" value="Unassembled WGS sequence"/>
</dbReference>
<evidence type="ECO:0000259" key="10">
    <source>
        <dbReference type="PROSITE" id="PS51371"/>
    </source>
</evidence>
<keyword evidence="6 9" id="KW-1133">Transmembrane helix</keyword>
<comment type="caution">
    <text evidence="11">The sequence shown here is derived from an EMBL/GenBank/DDBJ whole genome shotgun (WGS) entry which is preliminary data.</text>
</comment>
<dbReference type="InterPro" id="IPR006669">
    <property type="entry name" value="MgtE_transporter"/>
</dbReference>
<keyword evidence="9" id="KW-1003">Cell membrane</keyword>
<evidence type="ECO:0000256" key="5">
    <source>
        <dbReference type="ARBA" id="ARBA00022842"/>
    </source>
</evidence>
<dbReference type="Pfam" id="PF03448">
    <property type="entry name" value="MgtE_N"/>
    <property type="match status" value="1"/>
</dbReference>
<gene>
    <name evidence="11" type="primary">mgtE</name>
    <name evidence="11" type="ORF">K4A83_03520</name>
</gene>
<protein>
    <recommendedName>
        <fullName evidence="9">Magnesium transporter MgtE</fullName>
    </recommendedName>
</protein>
<dbReference type="Gene3D" id="1.10.357.20">
    <property type="entry name" value="SLC41 divalent cation transporters, integral membrane domain"/>
    <property type="match status" value="1"/>
</dbReference>
<dbReference type="InterPro" id="IPR046342">
    <property type="entry name" value="CBS_dom_sf"/>
</dbReference>